<dbReference type="InterPro" id="IPR036910">
    <property type="entry name" value="HMG_box_dom_sf"/>
</dbReference>
<evidence type="ECO:0000313" key="1">
    <source>
        <dbReference type="EMBL" id="RIA88414.1"/>
    </source>
</evidence>
<keyword evidence="2" id="KW-1185">Reference proteome</keyword>
<comment type="caution">
    <text evidence="1">The sequence shown here is derived from an EMBL/GenBank/DDBJ whole genome shotgun (WGS) entry which is preliminary data.</text>
</comment>
<gene>
    <name evidence="1" type="ORF">C1645_806787</name>
</gene>
<dbReference type="Proteomes" id="UP000265703">
    <property type="component" value="Unassembled WGS sequence"/>
</dbReference>
<name>A0A397T036_9GLOM</name>
<dbReference type="AlphaFoldDB" id="A0A397T036"/>
<dbReference type="EMBL" id="QKYT01000263">
    <property type="protein sequence ID" value="RIA88414.1"/>
    <property type="molecule type" value="Genomic_DNA"/>
</dbReference>
<proteinExistence type="predicted"/>
<evidence type="ECO:0008006" key="3">
    <source>
        <dbReference type="Google" id="ProtNLM"/>
    </source>
</evidence>
<accession>A0A397T036</accession>
<evidence type="ECO:0000313" key="2">
    <source>
        <dbReference type="Proteomes" id="UP000265703"/>
    </source>
</evidence>
<protein>
    <recommendedName>
        <fullName evidence="3">HMG box domain-containing protein</fullName>
    </recommendedName>
</protein>
<dbReference type="OrthoDB" id="2334042at2759"/>
<dbReference type="SUPFAM" id="SSF47095">
    <property type="entry name" value="HMG-box"/>
    <property type="match status" value="1"/>
</dbReference>
<reference evidence="1 2" key="1">
    <citation type="submission" date="2018-06" db="EMBL/GenBank/DDBJ databases">
        <title>Comparative genomics reveals the genomic features of Rhizophagus irregularis, R. cerebriforme, R. diaphanum and Gigaspora rosea, and their symbiotic lifestyle signature.</title>
        <authorList>
            <person name="Morin E."/>
            <person name="San Clemente H."/>
            <person name="Chen E.C.H."/>
            <person name="De La Providencia I."/>
            <person name="Hainaut M."/>
            <person name="Kuo A."/>
            <person name="Kohler A."/>
            <person name="Murat C."/>
            <person name="Tang N."/>
            <person name="Roy S."/>
            <person name="Loubradou J."/>
            <person name="Henrissat B."/>
            <person name="Grigoriev I.V."/>
            <person name="Corradi N."/>
            <person name="Roux C."/>
            <person name="Martin F.M."/>
        </authorList>
    </citation>
    <scope>NUCLEOTIDE SEQUENCE [LARGE SCALE GENOMIC DNA]</scope>
    <source>
        <strain evidence="1 2">DAOM 227022</strain>
    </source>
</reference>
<sequence>MNAKMNTILEYLNTLISNLFKYPSPTFNNKVELIFSNGIIIDIEIPSSNEMQYVLNKYTKNDEKPKKIEGAFNLYFELIKNKVHNYYPELNVDLACIAAKTWRDADVHFREEFEKLEFELELM</sequence>
<organism evidence="1 2">
    <name type="scientific">Glomus cerebriforme</name>
    <dbReference type="NCBI Taxonomy" id="658196"/>
    <lineage>
        <taxon>Eukaryota</taxon>
        <taxon>Fungi</taxon>
        <taxon>Fungi incertae sedis</taxon>
        <taxon>Mucoromycota</taxon>
        <taxon>Glomeromycotina</taxon>
        <taxon>Glomeromycetes</taxon>
        <taxon>Glomerales</taxon>
        <taxon>Glomeraceae</taxon>
        <taxon>Glomus</taxon>
    </lineage>
</organism>